<feature type="domain" description="Guanylate cyclase" evidence="8">
    <location>
        <begin position="526"/>
        <end position="654"/>
    </location>
</feature>
<gene>
    <name evidence="9" type="ORF">Agub_g7836</name>
</gene>
<dbReference type="AlphaFoldDB" id="A0AAD3HMK6"/>
<dbReference type="EMBL" id="BMAR01000013">
    <property type="protein sequence ID" value="GFR46282.1"/>
    <property type="molecule type" value="Genomic_DNA"/>
</dbReference>
<feature type="region of interest" description="Disordered" evidence="7">
    <location>
        <begin position="1224"/>
        <end position="1255"/>
    </location>
</feature>
<dbReference type="GO" id="GO:0000166">
    <property type="term" value="F:nucleotide binding"/>
    <property type="evidence" value="ECO:0007669"/>
    <property type="project" value="UniProtKB-KW"/>
</dbReference>
<dbReference type="EC" id="4.6.1.2" evidence="1"/>
<dbReference type="InterPro" id="IPR018297">
    <property type="entry name" value="A/G_cyclase_CS"/>
</dbReference>
<feature type="region of interest" description="Disordered" evidence="7">
    <location>
        <begin position="717"/>
        <end position="739"/>
    </location>
</feature>
<dbReference type="InterPro" id="IPR001054">
    <property type="entry name" value="A/G_cyclase"/>
</dbReference>
<proteinExistence type="inferred from homology"/>
<dbReference type="SUPFAM" id="SSF55073">
    <property type="entry name" value="Nucleotide cyclase"/>
    <property type="match status" value="1"/>
</dbReference>
<feature type="coiled-coil region" evidence="6">
    <location>
        <begin position="453"/>
        <end position="480"/>
    </location>
</feature>
<evidence type="ECO:0000259" key="8">
    <source>
        <dbReference type="PROSITE" id="PS50125"/>
    </source>
</evidence>
<dbReference type="InterPro" id="IPR029787">
    <property type="entry name" value="Nucleotide_cyclase"/>
</dbReference>
<feature type="compositionally biased region" description="Low complexity" evidence="7">
    <location>
        <begin position="1227"/>
        <end position="1241"/>
    </location>
</feature>
<feature type="region of interest" description="Disordered" evidence="7">
    <location>
        <begin position="1021"/>
        <end position="1068"/>
    </location>
</feature>
<dbReference type="Pfam" id="PF00211">
    <property type="entry name" value="Guanylate_cyc"/>
    <property type="match status" value="1"/>
</dbReference>
<keyword evidence="4" id="KW-0141">cGMP biosynthesis</keyword>
<name>A0AAD3HMK6_9CHLO</name>
<feature type="compositionally biased region" description="Low complexity" evidence="7">
    <location>
        <begin position="1054"/>
        <end position="1068"/>
    </location>
</feature>
<evidence type="ECO:0000256" key="5">
    <source>
        <dbReference type="RuleBase" id="RU000405"/>
    </source>
</evidence>
<dbReference type="Gene3D" id="3.30.450.260">
    <property type="entry name" value="Haem NO binding associated domain"/>
    <property type="match status" value="2"/>
</dbReference>
<dbReference type="PANTHER" id="PTHR45655">
    <property type="entry name" value="GUANYLATE CYCLASE SOLUBLE SUBUNIT BETA-2"/>
    <property type="match status" value="1"/>
</dbReference>
<evidence type="ECO:0000256" key="7">
    <source>
        <dbReference type="SAM" id="MobiDB-lite"/>
    </source>
</evidence>
<sequence>MGFWTCCFLGSAHGSAADLTRAKNCQNAECERSVEASIPSTAKDGEEQRRTTLELSCEKSRSEEEATQVTKYGEFAFASAVDPPECNAPDVDPVILSSVQVQQQKAQQRRFDLESQRQALQHDNLQQVGEHHHRKPHPQVAHQTPALYRVPRDTFFSIFPFHIILDESLRVVQAGSILIRLFGTSLTAGSPLTDTFRLGLCGQPGHHPPPQSSLPLWFQTTEYRASLEPPLLLPQLAPAQIEGAEHCTGPQLLPPQRLRPMPQAGQSLATSGPLPRLQAADVRYVVRQQQVAGQDCCRTGDASLQLESREGCCTTAGVSLEWFIGSVDTDADAGNMTMTTAAMTMEQCCRTNVDLSLECCGRTSAVAGTAGVVDQPACTAEQLVQSGAQWSLQARSSGLELRGQWTRTAMPDGRPVLLFLGSPRVATLEEMGAHGLFLSDIPLHDMSRDFVLLAEQRQAERELQQRYRSLAAELAEANTRLEQATSWLAEERSRSDALLYRMLPADIAADLREGRKVEAINYPEVTILFSDVVGFMVASGGSSNEQMYDLLNVLYDRFDCLIDEFPDVYKLETIGDAYFLVCNLTTHCPRHVDAVIDFAIRMQAAARGVRDAQGQPVQIRIGIHTGPVVGGVLGAKTPRFSVYGDTVNVASRMESHGLPGKIHISAAAYARIVDKHKYAVRERGNIAVKGRGNMTTYLVSGFNEEWASAQRLLRPSTPSLGQRASGARSSQGSFGVAPSPLSAAQSDGVSLSFLHAVPASYTATSNGDMPAAVAAAPAGGSAAVIAAASATAAIGLCSAAAMRGNSSSTSSARLRDGCNAFGVGRTAERCCGCGSGAAGNEGGVLNCTACCTALGGRPGSGPRCPAAAGTAATTDICDGVVMNTAPSPTAVSSRTGNRRRSGCCYSPYHRGRSAVEERICRTEPLSLDDVAAAVAAAEVAEAATAVTCPIPGVPAAREAAAAAAGMAAAAATTARATATATLHSGHCCPRHRALLMTSSSSADSLTTTARALPPTATEAAARTAPTHANAGASTQGGFRKPLNSSHSSTDKFLPAATTPPTIPPTARGTTAATVAAGSESWYGLHHRLMSSSAHALQPIVYARRDSGCGSGGASSSSFSKGTGYCYGPTGGGGGGGVYGSRIASGGAVSGAVSRGPGALLTFSQAHSRHLSPCSSQTQLPTPQAFHPACMRSFGGRVGEARRDPWDSGASVGFVLARRGESCTVAKSPQAAPGGVAAGSSSLKVVHTSKSPRLQK</sequence>
<dbReference type="Gene3D" id="6.10.250.780">
    <property type="match status" value="1"/>
</dbReference>
<feature type="compositionally biased region" description="Low complexity" evidence="7">
    <location>
        <begin position="1021"/>
        <end position="1032"/>
    </location>
</feature>
<evidence type="ECO:0000313" key="9">
    <source>
        <dbReference type="EMBL" id="GFR46282.1"/>
    </source>
</evidence>
<dbReference type="GO" id="GO:0004383">
    <property type="term" value="F:guanylate cyclase activity"/>
    <property type="evidence" value="ECO:0007669"/>
    <property type="project" value="UniProtKB-EC"/>
</dbReference>
<protein>
    <recommendedName>
        <fullName evidence="1">guanylate cyclase</fullName>
        <ecNumber evidence="1">4.6.1.2</ecNumber>
    </recommendedName>
</protein>
<reference evidence="9 10" key="1">
    <citation type="journal article" date="2021" name="Sci. Rep.">
        <title>Genome sequencing of the multicellular alga Astrephomene provides insights into convergent evolution of germ-soma differentiation.</title>
        <authorList>
            <person name="Yamashita S."/>
            <person name="Yamamoto K."/>
            <person name="Matsuzaki R."/>
            <person name="Suzuki S."/>
            <person name="Yamaguchi H."/>
            <person name="Hirooka S."/>
            <person name="Minakuchi Y."/>
            <person name="Miyagishima S."/>
            <person name="Kawachi M."/>
            <person name="Toyoda A."/>
            <person name="Nozaki H."/>
        </authorList>
    </citation>
    <scope>NUCLEOTIDE SEQUENCE [LARGE SCALE GENOMIC DNA]</scope>
    <source>
        <strain evidence="9 10">NIES-4017</strain>
    </source>
</reference>
<dbReference type="InterPro" id="IPR011645">
    <property type="entry name" value="HNOB_dom_associated"/>
</dbReference>
<comment type="caution">
    <text evidence="9">The sequence shown here is derived from an EMBL/GenBank/DDBJ whole genome shotgun (WGS) entry which is preliminary data.</text>
</comment>
<evidence type="ECO:0000256" key="6">
    <source>
        <dbReference type="SAM" id="Coils"/>
    </source>
</evidence>
<accession>A0AAD3HMK6</accession>
<dbReference type="PANTHER" id="PTHR45655:SF13">
    <property type="entry name" value="SOLUBLE GUANYLATE CYCLASE GCY-32-RELATED"/>
    <property type="match status" value="1"/>
</dbReference>
<keyword evidence="2" id="KW-0547">Nucleotide-binding</keyword>
<dbReference type="PROSITE" id="PS00452">
    <property type="entry name" value="GUANYLATE_CYCLASE_1"/>
    <property type="match status" value="1"/>
</dbReference>
<evidence type="ECO:0000256" key="4">
    <source>
        <dbReference type="ARBA" id="ARBA00023293"/>
    </source>
</evidence>
<organism evidence="9 10">
    <name type="scientific">Astrephomene gubernaculifera</name>
    <dbReference type="NCBI Taxonomy" id="47775"/>
    <lineage>
        <taxon>Eukaryota</taxon>
        <taxon>Viridiplantae</taxon>
        <taxon>Chlorophyta</taxon>
        <taxon>core chlorophytes</taxon>
        <taxon>Chlorophyceae</taxon>
        <taxon>CS clade</taxon>
        <taxon>Chlamydomonadales</taxon>
        <taxon>Astrephomenaceae</taxon>
        <taxon>Astrephomene</taxon>
    </lineage>
</organism>
<dbReference type="SMART" id="SM00044">
    <property type="entry name" value="CYCc"/>
    <property type="match status" value="1"/>
</dbReference>
<dbReference type="Gene3D" id="3.30.70.1230">
    <property type="entry name" value="Nucleotide cyclase"/>
    <property type="match status" value="1"/>
</dbReference>
<evidence type="ECO:0000313" key="10">
    <source>
        <dbReference type="Proteomes" id="UP001054857"/>
    </source>
</evidence>
<dbReference type="Proteomes" id="UP001054857">
    <property type="component" value="Unassembled WGS sequence"/>
</dbReference>
<keyword evidence="10" id="KW-1185">Reference proteome</keyword>
<dbReference type="PROSITE" id="PS50125">
    <property type="entry name" value="GUANYLATE_CYCLASE_2"/>
    <property type="match status" value="1"/>
</dbReference>
<dbReference type="CDD" id="cd07302">
    <property type="entry name" value="CHD"/>
    <property type="match status" value="1"/>
</dbReference>
<evidence type="ECO:0000256" key="1">
    <source>
        <dbReference type="ARBA" id="ARBA00012202"/>
    </source>
</evidence>
<dbReference type="GO" id="GO:0035556">
    <property type="term" value="P:intracellular signal transduction"/>
    <property type="evidence" value="ECO:0007669"/>
    <property type="project" value="InterPro"/>
</dbReference>
<evidence type="ECO:0000256" key="3">
    <source>
        <dbReference type="ARBA" id="ARBA00023239"/>
    </source>
</evidence>
<feature type="compositionally biased region" description="Basic and acidic residues" evidence="7">
    <location>
        <begin position="43"/>
        <end position="64"/>
    </location>
</feature>
<dbReference type="InterPro" id="IPR042463">
    <property type="entry name" value="HNOB_dom_associated_sf"/>
</dbReference>
<dbReference type="Pfam" id="PF07701">
    <property type="entry name" value="HNOBA"/>
    <property type="match status" value="2"/>
</dbReference>
<evidence type="ECO:0000256" key="2">
    <source>
        <dbReference type="ARBA" id="ARBA00022741"/>
    </source>
</evidence>
<keyword evidence="3 5" id="KW-0456">Lyase</keyword>
<feature type="compositionally biased region" description="Polar residues" evidence="7">
    <location>
        <begin position="717"/>
        <end position="733"/>
    </location>
</feature>
<feature type="region of interest" description="Disordered" evidence="7">
    <location>
        <begin position="34"/>
        <end position="65"/>
    </location>
</feature>
<comment type="similarity">
    <text evidence="5">Belongs to the adenylyl cyclase class-4/guanylyl cyclase family.</text>
</comment>
<keyword evidence="6" id="KW-0175">Coiled coil</keyword>